<organism evidence="1">
    <name type="scientific">Arion vulgaris</name>
    <dbReference type="NCBI Taxonomy" id="1028688"/>
    <lineage>
        <taxon>Eukaryota</taxon>
        <taxon>Metazoa</taxon>
        <taxon>Spiralia</taxon>
        <taxon>Lophotrochozoa</taxon>
        <taxon>Mollusca</taxon>
        <taxon>Gastropoda</taxon>
        <taxon>Heterobranchia</taxon>
        <taxon>Euthyneura</taxon>
        <taxon>Panpulmonata</taxon>
        <taxon>Eupulmonata</taxon>
        <taxon>Stylommatophora</taxon>
        <taxon>Helicina</taxon>
        <taxon>Arionoidea</taxon>
        <taxon>Arionidae</taxon>
        <taxon>Arion</taxon>
    </lineage>
</organism>
<dbReference type="AlphaFoldDB" id="A0A0B6ZR00"/>
<gene>
    <name evidence="1" type="primary">ORF76762</name>
</gene>
<protein>
    <submittedName>
        <fullName evidence="1">Uncharacterized protein</fullName>
    </submittedName>
</protein>
<accession>A0A0B6ZR00</accession>
<name>A0A0B6ZR00_9EUPU</name>
<proteinExistence type="predicted"/>
<dbReference type="EMBL" id="HACG01024194">
    <property type="protein sequence ID" value="CEK71059.1"/>
    <property type="molecule type" value="Transcribed_RNA"/>
</dbReference>
<sequence length="59" mass="6932">MPRIPWTAKRITVDVLKDVNTHKKLIINIRRRVLMKDMVTTSKIYEGKIDGDCERKYSG</sequence>
<evidence type="ECO:0000313" key="1">
    <source>
        <dbReference type="EMBL" id="CEK71059.1"/>
    </source>
</evidence>
<reference evidence="1" key="1">
    <citation type="submission" date="2014-12" db="EMBL/GenBank/DDBJ databases">
        <title>Insight into the proteome of Arion vulgaris.</title>
        <authorList>
            <person name="Aradska J."/>
            <person name="Bulat T."/>
            <person name="Smidak R."/>
            <person name="Sarate P."/>
            <person name="Gangsoo J."/>
            <person name="Sialana F."/>
            <person name="Bilban M."/>
            <person name="Lubec G."/>
        </authorList>
    </citation>
    <scope>NUCLEOTIDE SEQUENCE</scope>
    <source>
        <tissue evidence="1">Skin</tissue>
    </source>
</reference>